<dbReference type="EMBL" id="MN740368">
    <property type="protein sequence ID" value="QHU02997.1"/>
    <property type="molecule type" value="Genomic_DNA"/>
</dbReference>
<protein>
    <submittedName>
        <fullName evidence="1">Uncharacterized protein</fullName>
    </submittedName>
</protein>
<sequence length="37" mass="4286">MFQFALGFACGIYIGHTYNLKPVIKKINEIIDENKKK</sequence>
<proteinExistence type="predicted"/>
<reference evidence="1" key="1">
    <citation type="journal article" date="2020" name="Nature">
        <title>Giant virus diversity and host interactions through global metagenomics.</title>
        <authorList>
            <person name="Schulz F."/>
            <person name="Roux S."/>
            <person name="Paez-Espino D."/>
            <person name="Jungbluth S."/>
            <person name="Walsh D.A."/>
            <person name="Denef V.J."/>
            <person name="McMahon K.D."/>
            <person name="Konstantinidis K.T."/>
            <person name="Eloe-Fadrosh E.A."/>
            <person name="Kyrpides N.C."/>
            <person name="Woyke T."/>
        </authorList>
    </citation>
    <scope>NUCLEOTIDE SEQUENCE</scope>
    <source>
        <strain evidence="1">GVMAG-M-3300025890-48</strain>
    </source>
</reference>
<name>A0A6C0JES9_9ZZZZ</name>
<dbReference type="AlphaFoldDB" id="A0A6C0JES9"/>
<evidence type="ECO:0000313" key="1">
    <source>
        <dbReference type="EMBL" id="QHU02997.1"/>
    </source>
</evidence>
<organism evidence="1">
    <name type="scientific">viral metagenome</name>
    <dbReference type="NCBI Taxonomy" id="1070528"/>
    <lineage>
        <taxon>unclassified sequences</taxon>
        <taxon>metagenomes</taxon>
        <taxon>organismal metagenomes</taxon>
    </lineage>
</organism>
<accession>A0A6C0JES9</accession>